<dbReference type="Pfam" id="PF01261">
    <property type="entry name" value="AP_endonuc_2"/>
    <property type="match status" value="1"/>
</dbReference>
<proteinExistence type="predicted"/>
<feature type="signal peptide" evidence="1">
    <location>
        <begin position="1"/>
        <end position="30"/>
    </location>
</feature>
<dbReference type="InterPro" id="IPR006311">
    <property type="entry name" value="TAT_signal"/>
</dbReference>
<dbReference type="AlphaFoldDB" id="A0A1H4PQL4"/>
<evidence type="ECO:0000313" key="4">
    <source>
        <dbReference type="Proteomes" id="UP000182409"/>
    </source>
</evidence>
<reference evidence="3 4" key="1">
    <citation type="submission" date="2016-10" db="EMBL/GenBank/DDBJ databases">
        <authorList>
            <person name="de Groot N.N."/>
        </authorList>
    </citation>
    <scope>NUCLEOTIDE SEQUENCE [LARGE SCALE GENOMIC DNA]</scope>
    <source>
        <strain evidence="3 4">AB35.6</strain>
    </source>
</reference>
<dbReference type="PROSITE" id="PS51318">
    <property type="entry name" value="TAT"/>
    <property type="match status" value="1"/>
</dbReference>
<feature type="chain" id="PRO_5010252842" evidence="1">
    <location>
        <begin position="31"/>
        <end position="341"/>
    </location>
</feature>
<dbReference type="EMBL" id="FNSD01000001">
    <property type="protein sequence ID" value="SEC09518.1"/>
    <property type="molecule type" value="Genomic_DNA"/>
</dbReference>
<gene>
    <name evidence="3" type="ORF">SAMN05443244_2637</name>
</gene>
<dbReference type="SUPFAM" id="SSF51658">
    <property type="entry name" value="Xylose isomerase-like"/>
    <property type="match status" value="1"/>
</dbReference>
<keyword evidence="3" id="KW-0413">Isomerase</keyword>
<dbReference type="GO" id="GO:0016853">
    <property type="term" value="F:isomerase activity"/>
    <property type="evidence" value="ECO:0007669"/>
    <property type="project" value="UniProtKB-KW"/>
</dbReference>
<dbReference type="PANTHER" id="PTHR12110:SF41">
    <property type="entry name" value="INOSOSE DEHYDRATASE"/>
    <property type="match status" value="1"/>
</dbReference>
<organism evidence="3 4">
    <name type="scientific">Terriglobus roseus</name>
    <dbReference type="NCBI Taxonomy" id="392734"/>
    <lineage>
        <taxon>Bacteria</taxon>
        <taxon>Pseudomonadati</taxon>
        <taxon>Acidobacteriota</taxon>
        <taxon>Terriglobia</taxon>
        <taxon>Terriglobales</taxon>
        <taxon>Acidobacteriaceae</taxon>
        <taxon>Terriglobus</taxon>
    </lineage>
</organism>
<dbReference type="PANTHER" id="PTHR12110">
    <property type="entry name" value="HYDROXYPYRUVATE ISOMERASE"/>
    <property type="match status" value="1"/>
</dbReference>
<evidence type="ECO:0000256" key="1">
    <source>
        <dbReference type="SAM" id="SignalP"/>
    </source>
</evidence>
<dbReference type="Proteomes" id="UP000182409">
    <property type="component" value="Unassembled WGS sequence"/>
</dbReference>
<dbReference type="Gene3D" id="3.20.20.150">
    <property type="entry name" value="Divalent-metal-dependent TIM barrel enzymes"/>
    <property type="match status" value="1"/>
</dbReference>
<name>A0A1H4PQL4_9BACT</name>
<keyword evidence="1" id="KW-0732">Signal</keyword>
<evidence type="ECO:0000259" key="2">
    <source>
        <dbReference type="Pfam" id="PF01261"/>
    </source>
</evidence>
<dbReference type="InterPro" id="IPR013022">
    <property type="entry name" value="Xyl_isomerase-like_TIM-brl"/>
</dbReference>
<protein>
    <submittedName>
        <fullName evidence="3">Sugar phosphate isomerase/epimerase</fullName>
    </submittedName>
</protein>
<dbReference type="OrthoDB" id="104997at2"/>
<dbReference type="InterPro" id="IPR050312">
    <property type="entry name" value="IolE/XylAMocC-like"/>
</dbReference>
<accession>A0A1H4PQL4</accession>
<feature type="domain" description="Xylose isomerase-like TIM barrel" evidence="2">
    <location>
        <begin position="68"/>
        <end position="306"/>
    </location>
</feature>
<sequence>MARMLNRREFMVRGASAGVAASALPSLSYADAVTPPAALAPVTGAMPWKIDIYSKHLQFLRDPHEVAAAAKAMGYDGLDITIRPYPGHIDPARVRQDLPPFVNAVRSHGVEVHMVTAPIADADSPHAEAILETAASLGIHSYWWGSFLYVKGQPILPQLEAMRPRVAKLARLNEKYGMTAMYHCYGGEHTVNDKVYVSGPMWDLLHVLKDQDPRFVGIQWDSCHMTNAGGMRTWELNLRAAGPYIRGVSWKDSLPEKAADGRWLPHYLPLGHGNVELARANAVLREIGFNGPMEIQPEHMKGAAGDGKDTLTEPKEWVFATMTEDLRMLRAAIAESESYKL</sequence>
<dbReference type="InterPro" id="IPR036237">
    <property type="entry name" value="Xyl_isomerase-like_sf"/>
</dbReference>
<evidence type="ECO:0000313" key="3">
    <source>
        <dbReference type="EMBL" id="SEC09518.1"/>
    </source>
</evidence>